<evidence type="ECO:0000313" key="17">
    <source>
        <dbReference type="Proteomes" id="UP000198403"/>
    </source>
</evidence>
<dbReference type="InterPro" id="IPR057247">
    <property type="entry name" value="CARBOXYPEPT_ZN_2"/>
</dbReference>
<evidence type="ECO:0000256" key="2">
    <source>
        <dbReference type="ARBA" id="ARBA00005988"/>
    </source>
</evidence>
<dbReference type="PANTHER" id="PTHR11705">
    <property type="entry name" value="PROTEASE FAMILY M14 CARBOXYPEPTIDASE A,B"/>
    <property type="match status" value="1"/>
</dbReference>
<evidence type="ECO:0000256" key="3">
    <source>
        <dbReference type="ARBA" id="ARBA00022645"/>
    </source>
</evidence>
<dbReference type="Gene3D" id="3.40.630.10">
    <property type="entry name" value="Zn peptidases"/>
    <property type="match status" value="1"/>
</dbReference>
<dbReference type="InterPro" id="IPR033810">
    <property type="entry name" value="Carboxypeptidase_T"/>
</dbReference>
<evidence type="ECO:0000256" key="8">
    <source>
        <dbReference type="ARBA" id="ARBA00022833"/>
    </source>
</evidence>
<dbReference type="OrthoDB" id="5240362at2"/>
<keyword evidence="7" id="KW-0378">Hydrolase</keyword>
<evidence type="ECO:0000256" key="13">
    <source>
        <dbReference type="ARBA" id="ARBA00074273"/>
    </source>
</evidence>
<keyword evidence="6" id="KW-0732">Signal</keyword>
<dbReference type="CDD" id="cd03859">
    <property type="entry name" value="M14_CPT"/>
    <property type="match status" value="1"/>
</dbReference>
<keyword evidence="5" id="KW-0479">Metal-binding</keyword>
<evidence type="ECO:0000259" key="15">
    <source>
        <dbReference type="PROSITE" id="PS52035"/>
    </source>
</evidence>
<dbReference type="GO" id="GO:0004181">
    <property type="term" value="F:metallocarboxypeptidase activity"/>
    <property type="evidence" value="ECO:0007669"/>
    <property type="project" value="InterPro"/>
</dbReference>
<dbReference type="SMART" id="SM00631">
    <property type="entry name" value="Zn_pept"/>
    <property type="match status" value="1"/>
</dbReference>
<comment type="cofactor">
    <cofactor evidence="1">
        <name>Zn(2+)</name>
        <dbReference type="ChEBI" id="CHEBI:29105"/>
    </cofactor>
</comment>
<feature type="domain" description="Peptidase M14" evidence="15">
    <location>
        <begin position="77"/>
        <end position="374"/>
    </location>
</feature>
<dbReference type="GO" id="GO:0005615">
    <property type="term" value="C:extracellular space"/>
    <property type="evidence" value="ECO:0007669"/>
    <property type="project" value="TreeGrafter"/>
</dbReference>
<evidence type="ECO:0000313" key="16">
    <source>
        <dbReference type="EMBL" id="SNR24137.1"/>
    </source>
</evidence>
<accession>A0A238UR62</accession>
<dbReference type="GO" id="GO:0006508">
    <property type="term" value="P:proteolysis"/>
    <property type="evidence" value="ECO:0007669"/>
    <property type="project" value="UniProtKB-KW"/>
</dbReference>
<name>A0A238UR62_9ACTN</name>
<dbReference type="PANTHER" id="PTHR11705:SF143">
    <property type="entry name" value="SLL0236 PROTEIN"/>
    <property type="match status" value="1"/>
</dbReference>
<evidence type="ECO:0000256" key="10">
    <source>
        <dbReference type="ARBA" id="ARBA00050859"/>
    </source>
</evidence>
<protein>
    <recommendedName>
        <fullName evidence="13">Zinc carboxypeptidase</fullName>
        <ecNumber evidence="12">3.4.17.18</ecNumber>
    </recommendedName>
</protein>
<evidence type="ECO:0000256" key="11">
    <source>
        <dbReference type="ARBA" id="ARBA00055464"/>
    </source>
</evidence>
<evidence type="ECO:0000256" key="14">
    <source>
        <dbReference type="PROSITE-ProRule" id="PRU01379"/>
    </source>
</evidence>
<keyword evidence="17" id="KW-1185">Reference proteome</keyword>
<comment type="function">
    <text evidence="11">Carboxypeptidase that possesses the specificities of both mammalian Cpase A and B. Thus shows broad substrate specificity, being able to cleave Cbz-Gly-Leu, Cbz-Gly-Val, Cbz-Gly-Phe, Cbz-Gly-Lys and Bz-Gly-Arg in vitro.</text>
</comment>
<keyword evidence="9" id="KW-0482">Metalloprotease</keyword>
<evidence type="ECO:0000256" key="5">
    <source>
        <dbReference type="ARBA" id="ARBA00022723"/>
    </source>
</evidence>
<comment type="similarity">
    <text evidence="2 14">Belongs to the peptidase M14 family.</text>
</comment>
<dbReference type="PROSITE" id="PS52035">
    <property type="entry name" value="PEPTIDASE_M14"/>
    <property type="match status" value="1"/>
</dbReference>
<evidence type="ECO:0000256" key="1">
    <source>
        <dbReference type="ARBA" id="ARBA00001947"/>
    </source>
</evidence>
<evidence type="ECO:0000256" key="9">
    <source>
        <dbReference type="ARBA" id="ARBA00023049"/>
    </source>
</evidence>
<evidence type="ECO:0000256" key="6">
    <source>
        <dbReference type="ARBA" id="ARBA00022729"/>
    </source>
</evidence>
<gene>
    <name evidence="16" type="ORF">SAMN06272737_101220</name>
</gene>
<dbReference type="SUPFAM" id="SSF53187">
    <property type="entry name" value="Zn-dependent exopeptidases"/>
    <property type="match status" value="1"/>
</dbReference>
<dbReference type="InterPro" id="IPR000834">
    <property type="entry name" value="Peptidase_M14"/>
</dbReference>
<evidence type="ECO:0000256" key="12">
    <source>
        <dbReference type="ARBA" id="ARBA00066554"/>
    </source>
</evidence>
<keyword evidence="3 16" id="KW-0121">Carboxypeptidase</keyword>
<evidence type="ECO:0000256" key="7">
    <source>
        <dbReference type="ARBA" id="ARBA00022801"/>
    </source>
</evidence>
<organism evidence="16 17">
    <name type="scientific">Blastococcus mobilis</name>
    <dbReference type="NCBI Taxonomy" id="1938746"/>
    <lineage>
        <taxon>Bacteria</taxon>
        <taxon>Bacillati</taxon>
        <taxon>Actinomycetota</taxon>
        <taxon>Actinomycetes</taxon>
        <taxon>Geodermatophilales</taxon>
        <taxon>Geodermatophilaceae</taxon>
        <taxon>Blastococcus</taxon>
    </lineage>
</organism>
<proteinExistence type="inferred from homology"/>
<dbReference type="GO" id="GO:0008270">
    <property type="term" value="F:zinc ion binding"/>
    <property type="evidence" value="ECO:0007669"/>
    <property type="project" value="InterPro"/>
</dbReference>
<dbReference type="FunFam" id="3.40.630.10:FF:000084">
    <property type="entry name" value="Carboxypeptidase B2"/>
    <property type="match status" value="1"/>
</dbReference>
<reference evidence="16 17" key="1">
    <citation type="submission" date="2017-06" db="EMBL/GenBank/DDBJ databases">
        <authorList>
            <person name="Kim H.J."/>
            <person name="Triplett B.A."/>
        </authorList>
    </citation>
    <scope>NUCLEOTIDE SEQUENCE [LARGE SCALE GENOMIC DNA]</scope>
    <source>
        <strain evidence="16 17">DSM 44272</strain>
    </source>
</reference>
<dbReference type="EC" id="3.4.17.18" evidence="12"/>
<keyword evidence="4" id="KW-0645">Protease</keyword>
<dbReference type="EMBL" id="FZNO01000001">
    <property type="protein sequence ID" value="SNR24137.1"/>
    <property type="molecule type" value="Genomic_DNA"/>
</dbReference>
<dbReference type="Proteomes" id="UP000198403">
    <property type="component" value="Unassembled WGS sequence"/>
</dbReference>
<dbReference type="AlphaFoldDB" id="A0A238UR62"/>
<feature type="active site" description="Proton donor/acceptor" evidence="14">
    <location>
        <position position="338"/>
    </location>
</feature>
<dbReference type="RefSeq" id="WP_089334721.1">
    <property type="nucleotide sequence ID" value="NZ_FZNO01000001.1"/>
</dbReference>
<keyword evidence="8" id="KW-0862">Zinc</keyword>
<comment type="catalytic activity">
    <reaction evidence="10">
        <text>Releases a C-terminal residue, which may be hydrophobic or positively charged.</text>
        <dbReference type="EC" id="3.4.17.18"/>
    </reaction>
</comment>
<evidence type="ECO:0000256" key="4">
    <source>
        <dbReference type="ARBA" id="ARBA00022670"/>
    </source>
</evidence>
<dbReference type="PRINTS" id="PR00765">
    <property type="entry name" value="CRBOXYPTASEA"/>
</dbReference>
<dbReference type="Pfam" id="PF00246">
    <property type="entry name" value="Peptidase_M14"/>
    <property type="match status" value="1"/>
</dbReference>
<sequence>MASLIARVTSTTARAPLARLAGAPLGLDVWEVTPDFVVLQADEYQAGRLEAMGYGVEQLQMVEPYLSTFATAAALSGYHTVATLEEDLRRLAESHPEIAELHEIGRSIEGRPLWALRIGERRGGARKVAFFGCHHAREWISVEVPYRLAEHLLDNSSSQPVERWLQQGEVWVAPMVNPDGHEHTRTANRLWRKNRRRNLGGSIGVDPNRNYGYMWGTLDISTSSHVPSDETYVGPRAFSEPEVRAVRDLFARELFDGVLSYHSYSQLILFPWGYTLEPVQDDADRSEMRSLAEEMERLIRAAHGEIYTAQQASQLYPTAGDTVDWAYGVYDVPSFTIELRPVSALDGGFILPADQIEPCWEENRPAALEFIRHVFGEPER</sequence>
<dbReference type="PROSITE" id="PS00133">
    <property type="entry name" value="CARBOXYPEPT_ZN_2"/>
    <property type="match status" value="1"/>
</dbReference>